<sequence length="379" mass="43890">MKTIKEMITDHLIKFQVPKHINWLYTIGSVLILWFVLQIATGISMAIHYKPSVKLAFLSVHRTERLFKYGWLIRNMHICGSSILFLALYLHMFRGVYYKCYSGSRKIIWYTGNIIHFIIILIGFFGSALGWSQISYWAVVVITNFIGSIPVIGKYLKTILLGGYIVGDPTLRRFFIFHCILPFVCLLFIIWHLILVHARGQTSTIEGRMPISKSFIDIYPIVIARDIIACIVMLFIMNVLCLIYPRILRNKLSYIPADYYTTPSDIESEWYFLPYYAILKTFESKISGVLTITSILLTLTFIPNIYNIRLPRAISDSYKLHSITAFISLILLGLMGRCRYSKLVSRLSKLCVLWYLGYFALPLGIKLLLFIDKNKAKWI</sequence>
<evidence type="ECO:0000256" key="7">
    <source>
        <dbReference type="ARBA" id="ARBA00022723"/>
    </source>
</evidence>
<dbReference type="Gene3D" id="1.20.810.10">
    <property type="entry name" value="Cytochrome Bc1 Complex, Chain C"/>
    <property type="match status" value="1"/>
</dbReference>
<evidence type="ECO:0000256" key="9">
    <source>
        <dbReference type="ARBA" id="ARBA00022989"/>
    </source>
</evidence>
<keyword evidence="7" id="KW-0479">Metal-binding</keyword>
<evidence type="ECO:0000256" key="6">
    <source>
        <dbReference type="ARBA" id="ARBA00022692"/>
    </source>
</evidence>
<feature type="transmembrane region" description="Helical" evidence="13">
    <location>
        <begin position="218"/>
        <end position="244"/>
    </location>
</feature>
<dbReference type="PROSITE" id="PS51002">
    <property type="entry name" value="CYTB_NTER"/>
    <property type="match status" value="1"/>
</dbReference>
<dbReference type="PANTHER" id="PTHR19271:SF16">
    <property type="entry name" value="CYTOCHROME B"/>
    <property type="match status" value="1"/>
</dbReference>
<evidence type="ECO:0000256" key="13">
    <source>
        <dbReference type="SAM" id="Phobius"/>
    </source>
</evidence>
<feature type="transmembrane region" description="Helical" evidence="13">
    <location>
        <begin position="350"/>
        <end position="371"/>
    </location>
</feature>
<keyword evidence="5 12" id="KW-0679">Respiratory chain</keyword>
<dbReference type="Pfam" id="PF00032">
    <property type="entry name" value="Cytochrom_B_C"/>
    <property type="match status" value="1"/>
</dbReference>
<feature type="transmembrane region" description="Helical" evidence="13">
    <location>
        <begin position="69"/>
        <end position="91"/>
    </location>
</feature>
<keyword evidence="10" id="KW-0408">Iron</keyword>
<dbReference type="InterPro" id="IPR048259">
    <property type="entry name" value="Cytochrome_b_N_euk/bac"/>
</dbReference>
<feature type="domain" description="Cytochrome b/b6 N-terminal region profile" evidence="14">
    <location>
        <begin position="1"/>
        <end position="205"/>
    </location>
</feature>
<evidence type="ECO:0000259" key="14">
    <source>
        <dbReference type="PROSITE" id="PS51002"/>
    </source>
</evidence>
<dbReference type="Pfam" id="PF00033">
    <property type="entry name" value="Cytochrome_B"/>
    <property type="match status" value="1"/>
</dbReference>
<dbReference type="CDD" id="cd00284">
    <property type="entry name" value="Cytochrome_b_N"/>
    <property type="match status" value="1"/>
</dbReference>
<evidence type="ECO:0000256" key="5">
    <source>
        <dbReference type="ARBA" id="ARBA00022660"/>
    </source>
</evidence>
<gene>
    <name evidence="16" type="primary">fbcH</name>
    <name evidence="16" type="ORF">trycra_49</name>
</gene>
<proteinExistence type="inferred from homology"/>
<evidence type="ECO:0000256" key="1">
    <source>
        <dbReference type="ARBA" id="ARBA00004141"/>
    </source>
</evidence>
<keyword evidence="3 12" id="KW-0813">Transport</keyword>
<dbReference type="InterPro" id="IPR027387">
    <property type="entry name" value="Cytb/b6-like_sf"/>
</dbReference>
<comment type="similarity">
    <text evidence="12">Belongs to the cytochrome b family.</text>
</comment>
<keyword evidence="8 12" id="KW-0249">Electron transport</keyword>
<evidence type="ECO:0000256" key="4">
    <source>
        <dbReference type="ARBA" id="ARBA00022617"/>
    </source>
</evidence>
<keyword evidence="6 12" id="KW-0812">Transmembrane</keyword>
<dbReference type="SUPFAM" id="SSF81342">
    <property type="entry name" value="Transmembrane di-heme cytochromes"/>
    <property type="match status" value="1"/>
</dbReference>
<organism evidence="16 17">
    <name type="scientific">Candidatus Hodgkinia cicadicola</name>
    <dbReference type="NCBI Taxonomy" id="573658"/>
    <lineage>
        <taxon>Bacteria</taxon>
        <taxon>Pseudomonadati</taxon>
        <taxon>Pseudomonadota</taxon>
        <taxon>Alphaproteobacteria</taxon>
        <taxon>Hyphomicrobiales</taxon>
        <taxon>Candidatus Hodgkinia</taxon>
    </lineage>
</organism>
<dbReference type="InterPro" id="IPR005797">
    <property type="entry name" value="Cyt_b/b6_N"/>
</dbReference>
<keyword evidence="11 13" id="KW-0472">Membrane</keyword>
<comment type="function">
    <text evidence="12">Component of the ubiquinol-cytochrome c reductase complex (complex III or cytochrome b-c1 complex), which is a respiratory chain that generates an electrochemical potential coupled to ATP synthesis.</text>
</comment>
<name>A0ABX4MGM2_9HYPH</name>
<evidence type="ECO:0000259" key="15">
    <source>
        <dbReference type="PROSITE" id="PS51003"/>
    </source>
</evidence>
<evidence type="ECO:0000256" key="8">
    <source>
        <dbReference type="ARBA" id="ARBA00022982"/>
    </source>
</evidence>
<dbReference type="InterPro" id="IPR005798">
    <property type="entry name" value="Cyt_b/b6_C"/>
</dbReference>
<feature type="transmembrane region" description="Helical" evidence="13">
    <location>
        <begin position="318"/>
        <end position="338"/>
    </location>
</feature>
<evidence type="ECO:0000256" key="11">
    <source>
        <dbReference type="ARBA" id="ARBA00023136"/>
    </source>
</evidence>
<evidence type="ECO:0000256" key="10">
    <source>
        <dbReference type="ARBA" id="ARBA00023004"/>
    </source>
</evidence>
<reference evidence="16" key="1">
    <citation type="submission" date="2017-09" db="EMBL/GenBank/DDBJ databases">
        <authorList>
            <person name="Campbell M.A."/>
            <person name="Lukasik P."/>
            <person name="Simon C."/>
            <person name="McCutcheon J.P."/>
        </authorList>
    </citation>
    <scope>NUCLEOTIDE SEQUENCE [LARGE SCALE GENOMIC DNA]</scope>
    <source>
        <strain evidence="16">TRYCRA</strain>
    </source>
</reference>
<comment type="caution">
    <text evidence="16">The sequence shown here is derived from an EMBL/GenBank/DDBJ whole genome shotgun (WGS) entry which is preliminary data.</text>
</comment>
<feature type="transmembrane region" description="Helical" evidence="13">
    <location>
        <begin position="107"/>
        <end position="128"/>
    </location>
</feature>
<accession>A0ABX4MGM2</accession>
<evidence type="ECO:0000313" key="16">
    <source>
        <dbReference type="EMBL" id="PIM95818.1"/>
    </source>
</evidence>
<dbReference type="InterPro" id="IPR036150">
    <property type="entry name" value="Cyt_b/b6_C_sf"/>
</dbReference>
<keyword evidence="17" id="KW-1185">Reference proteome</keyword>
<protein>
    <recommendedName>
        <fullName evidence="12">Cytochrome b</fullName>
    </recommendedName>
</protein>
<comment type="subcellular location">
    <subcellularLocation>
        <location evidence="1">Membrane</location>
        <topology evidence="1">Multi-pass membrane protein</topology>
    </subcellularLocation>
</comment>
<keyword evidence="9 13" id="KW-1133">Transmembrane helix</keyword>
<feature type="transmembrane region" description="Helical" evidence="13">
    <location>
        <begin position="21"/>
        <end position="49"/>
    </location>
</feature>
<feature type="transmembrane region" description="Helical" evidence="13">
    <location>
        <begin position="134"/>
        <end position="153"/>
    </location>
</feature>
<keyword evidence="4 12" id="KW-0349">Heme</keyword>
<evidence type="ECO:0000256" key="3">
    <source>
        <dbReference type="ARBA" id="ARBA00022448"/>
    </source>
</evidence>
<comment type="subunit">
    <text evidence="2 12">The main subunits of complex b-c1 are: cytochrome b, cytochrome c1 and the Rieske protein.</text>
</comment>
<feature type="transmembrane region" description="Helical" evidence="13">
    <location>
        <begin position="174"/>
        <end position="198"/>
    </location>
</feature>
<feature type="transmembrane region" description="Helical" evidence="13">
    <location>
        <begin position="286"/>
        <end position="306"/>
    </location>
</feature>
<feature type="domain" description="Cytochrome b/b6 C-terminal region profile" evidence="15">
    <location>
        <begin position="208"/>
        <end position="377"/>
    </location>
</feature>
<dbReference type="SUPFAM" id="SSF81648">
    <property type="entry name" value="a domain/subunit of cytochrome bc1 complex (Ubiquinol-cytochrome c reductase)"/>
    <property type="match status" value="1"/>
</dbReference>
<dbReference type="Proteomes" id="UP000228979">
    <property type="component" value="Unassembled WGS sequence"/>
</dbReference>
<dbReference type="PROSITE" id="PS51003">
    <property type="entry name" value="CYTB_CTER"/>
    <property type="match status" value="1"/>
</dbReference>
<evidence type="ECO:0000256" key="12">
    <source>
        <dbReference type="RuleBase" id="RU003385"/>
    </source>
</evidence>
<dbReference type="PANTHER" id="PTHR19271">
    <property type="entry name" value="CYTOCHROME B"/>
    <property type="match status" value="1"/>
</dbReference>
<evidence type="ECO:0000256" key="2">
    <source>
        <dbReference type="ARBA" id="ARBA00011649"/>
    </source>
</evidence>
<comment type="cofactor">
    <cofactor evidence="12">
        <name>heme b</name>
        <dbReference type="ChEBI" id="CHEBI:60344"/>
    </cofactor>
    <text evidence="12">Binds 2 heme groups non-covalently.</text>
</comment>
<evidence type="ECO:0000313" key="17">
    <source>
        <dbReference type="Proteomes" id="UP000228979"/>
    </source>
</evidence>
<dbReference type="InterPro" id="IPR016174">
    <property type="entry name" value="Di-haem_cyt_TM"/>
</dbReference>
<dbReference type="EMBL" id="NXGP01000033">
    <property type="protein sequence ID" value="PIM95818.1"/>
    <property type="molecule type" value="Genomic_DNA"/>
</dbReference>